<dbReference type="Gene3D" id="3.40.50.150">
    <property type="entry name" value="Vaccinia Virus protein VP39"/>
    <property type="match status" value="1"/>
</dbReference>
<dbReference type="GO" id="GO:0002939">
    <property type="term" value="P:tRNA N1-guanine methylation"/>
    <property type="evidence" value="ECO:0007669"/>
    <property type="project" value="TreeGrafter"/>
</dbReference>
<gene>
    <name evidence="7" type="ORF">B2A_13334</name>
</gene>
<keyword evidence="4" id="KW-0949">S-adenosyl-L-methionine</keyword>
<dbReference type="PANTHER" id="PTHR23245">
    <property type="entry name" value="TRNA METHYLTRANSFERASE"/>
    <property type="match status" value="1"/>
</dbReference>
<proteinExistence type="predicted"/>
<keyword evidence="2 7" id="KW-0489">Methyltransferase</keyword>
<keyword evidence="5" id="KW-0819">tRNA processing</keyword>
<dbReference type="Gene3D" id="3.30.300.110">
    <property type="entry name" value="Met-10+ protein-like domains"/>
    <property type="match status" value="1"/>
</dbReference>
<dbReference type="SUPFAM" id="SSF53335">
    <property type="entry name" value="S-adenosyl-L-methionine-dependent methyltransferases"/>
    <property type="match status" value="1"/>
</dbReference>
<name>T0YIY2_9ZZZZ</name>
<dbReference type="Pfam" id="PF02475">
    <property type="entry name" value="TRM5-TYW2_MTfase"/>
    <property type="match status" value="1"/>
</dbReference>
<dbReference type="EMBL" id="AUZZ01009646">
    <property type="protein sequence ID" value="EQD33103.1"/>
    <property type="molecule type" value="Genomic_DNA"/>
</dbReference>
<evidence type="ECO:0000259" key="6">
    <source>
        <dbReference type="PROSITE" id="PS51684"/>
    </source>
</evidence>
<feature type="non-terminal residue" evidence="7">
    <location>
        <position position="1"/>
    </location>
</feature>
<organism evidence="7">
    <name type="scientific">mine drainage metagenome</name>
    <dbReference type="NCBI Taxonomy" id="410659"/>
    <lineage>
        <taxon>unclassified sequences</taxon>
        <taxon>metagenomes</taxon>
        <taxon>ecological metagenomes</taxon>
    </lineage>
</organism>
<evidence type="ECO:0000256" key="1">
    <source>
        <dbReference type="ARBA" id="ARBA00022490"/>
    </source>
</evidence>
<dbReference type="InterPro" id="IPR056743">
    <property type="entry name" value="TRM5-TYW2-like_MTfase"/>
</dbReference>
<feature type="domain" description="SAM-dependent methyltransferase TRM5/TYW2-type" evidence="6">
    <location>
        <begin position="2"/>
        <end position="251"/>
    </location>
</feature>
<dbReference type="InterPro" id="IPR029063">
    <property type="entry name" value="SAM-dependent_MTases_sf"/>
</dbReference>
<evidence type="ECO:0000256" key="5">
    <source>
        <dbReference type="ARBA" id="ARBA00022694"/>
    </source>
</evidence>
<dbReference type="InterPro" id="IPR056744">
    <property type="entry name" value="TRM5/TYW2-like_N"/>
</dbReference>
<evidence type="ECO:0000313" key="7">
    <source>
        <dbReference type="EMBL" id="EQD33103.1"/>
    </source>
</evidence>
<dbReference type="AlphaFoldDB" id="T0YIY2"/>
<dbReference type="PROSITE" id="PS51684">
    <property type="entry name" value="SAM_MT_TRM5_TYW2"/>
    <property type="match status" value="1"/>
</dbReference>
<dbReference type="GO" id="GO:0005737">
    <property type="term" value="C:cytoplasm"/>
    <property type="evidence" value="ECO:0007669"/>
    <property type="project" value="TreeGrafter"/>
</dbReference>
<evidence type="ECO:0000256" key="3">
    <source>
        <dbReference type="ARBA" id="ARBA00022679"/>
    </source>
</evidence>
<sequence length="251" mass="27601">SFDIIGDIVVVRLPDECPIDPGRIGEALRAFVPGARLVGADRGVHGPDRIRVLDRIAGDGPFTTVHTEHGLRLHVDLGRAYFSPRLAHEHHRVASQVRPGEVVFDLCCGVGPFSAHIARDGRASRIIAVDSNPEAIELLKRTLAELATATPVEARTERVEEFLEGTEPADRAILNLPHEGIKYLAPLMGRVARGGTIHYYEITPRGRVGDRGKELVRESGAGSEWRCLSSRRIHAYSPQSDMVGYTLERRS</sequence>
<dbReference type="InterPro" id="IPR030382">
    <property type="entry name" value="MeTrfase_TRM5/TYW2"/>
</dbReference>
<reference evidence="7" key="2">
    <citation type="journal article" date="2014" name="ISME J.">
        <title>Microbial stratification in low pH oxic and suboxic macroscopic growths along an acid mine drainage.</title>
        <authorList>
            <person name="Mendez-Garcia C."/>
            <person name="Mesa V."/>
            <person name="Sprenger R.R."/>
            <person name="Richter M."/>
            <person name="Diez M.S."/>
            <person name="Solano J."/>
            <person name="Bargiela R."/>
            <person name="Golyshina O.V."/>
            <person name="Manteca A."/>
            <person name="Ramos J.L."/>
            <person name="Gallego J.R."/>
            <person name="Llorente I."/>
            <person name="Martins Dos Santos V.A."/>
            <person name="Jensen O.N."/>
            <person name="Pelaez A.I."/>
            <person name="Sanchez J."/>
            <person name="Ferrer M."/>
        </authorList>
    </citation>
    <scope>NUCLEOTIDE SEQUENCE</scope>
</reference>
<keyword evidence="3 7" id="KW-0808">Transferase</keyword>
<keyword evidence="1" id="KW-0963">Cytoplasm</keyword>
<accession>T0YIY2</accession>
<reference evidence="7" key="1">
    <citation type="submission" date="2013-08" db="EMBL/GenBank/DDBJ databases">
        <authorList>
            <person name="Mendez C."/>
            <person name="Richter M."/>
            <person name="Ferrer M."/>
            <person name="Sanchez J."/>
        </authorList>
    </citation>
    <scope>NUCLEOTIDE SEQUENCE</scope>
</reference>
<dbReference type="PANTHER" id="PTHR23245:SF36">
    <property type="entry name" value="TRNA (GUANINE(37)-N1)-METHYLTRANSFERASE"/>
    <property type="match status" value="1"/>
</dbReference>
<dbReference type="Pfam" id="PF25133">
    <property type="entry name" value="TYW2_N_2"/>
    <property type="match status" value="1"/>
</dbReference>
<protein>
    <recommendedName>
        <fullName evidence="6">SAM-dependent methyltransferase TRM5/TYW2-type domain-containing protein</fullName>
    </recommendedName>
</protein>
<dbReference type="CDD" id="cd02440">
    <property type="entry name" value="AdoMet_MTases"/>
    <property type="match status" value="1"/>
</dbReference>
<evidence type="ECO:0000256" key="2">
    <source>
        <dbReference type="ARBA" id="ARBA00022603"/>
    </source>
</evidence>
<dbReference type="GO" id="GO:0008175">
    <property type="term" value="F:tRNA methyltransferase activity"/>
    <property type="evidence" value="ECO:0007669"/>
    <property type="project" value="TreeGrafter"/>
</dbReference>
<evidence type="ECO:0000256" key="4">
    <source>
        <dbReference type="ARBA" id="ARBA00022691"/>
    </source>
</evidence>
<comment type="caution">
    <text evidence="7">The sequence shown here is derived from an EMBL/GenBank/DDBJ whole genome shotgun (WGS) entry which is preliminary data.</text>
</comment>